<evidence type="ECO:0000313" key="2">
    <source>
        <dbReference type="EMBL" id="CAE6435582.1"/>
    </source>
</evidence>
<evidence type="ECO:0000313" key="3">
    <source>
        <dbReference type="Proteomes" id="UP000663850"/>
    </source>
</evidence>
<sequence length="222" mass="24324">MLFNCLFSLVALTSFAVHALTTPMEIKSALDSEGLRRECDKTSTELKDLLESKKIGLPVGDEGEAKIANFKTLCVPQEQTKSNSSMAAVFLEAQRELDTLKPQIMLVMRGPLNLGSIEKKIGELVPKVQTAVRSLKVAIGSFNGVEPRVVYGNPTGGPQLTHKELAKVINTFLSDISEVRDTVKKVSGYTITSALYDIRTDISDMKNALKNISPELAERIRT</sequence>
<dbReference type="EMBL" id="CAJMWZ010001365">
    <property type="protein sequence ID" value="CAE6435582.1"/>
    <property type="molecule type" value="Genomic_DNA"/>
</dbReference>
<reference evidence="2" key="1">
    <citation type="submission" date="2021-01" db="EMBL/GenBank/DDBJ databases">
        <authorList>
            <person name="Kaushik A."/>
        </authorList>
    </citation>
    <scope>NUCLEOTIDE SEQUENCE</scope>
    <source>
        <strain evidence="2">Type strain: AG8-Rh-89/</strain>
    </source>
</reference>
<proteinExistence type="predicted"/>
<keyword evidence="1" id="KW-0732">Signal</keyword>
<name>A0A8H3ANT6_9AGAM</name>
<comment type="caution">
    <text evidence="2">The sequence shown here is derived from an EMBL/GenBank/DDBJ whole genome shotgun (WGS) entry which is preliminary data.</text>
</comment>
<dbReference type="Proteomes" id="UP000663850">
    <property type="component" value="Unassembled WGS sequence"/>
</dbReference>
<feature type="signal peptide" evidence="1">
    <location>
        <begin position="1"/>
        <end position="19"/>
    </location>
</feature>
<dbReference type="AlphaFoldDB" id="A0A8H3ANT6"/>
<organism evidence="2 3">
    <name type="scientific">Rhizoctonia solani</name>
    <dbReference type="NCBI Taxonomy" id="456999"/>
    <lineage>
        <taxon>Eukaryota</taxon>
        <taxon>Fungi</taxon>
        <taxon>Dikarya</taxon>
        <taxon>Basidiomycota</taxon>
        <taxon>Agaricomycotina</taxon>
        <taxon>Agaricomycetes</taxon>
        <taxon>Cantharellales</taxon>
        <taxon>Ceratobasidiaceae</taxon>
        <taxon>Rhizoctonia</taxon>
    </lineage>
</organism>
<evidence type="ECO:0008006" key="4">
    <source>
        <dbReference type="Google" id="ProtNLM"/>
    </source>
</evidence>
<evidence type="ECO:0000256" key="1">
    <source>
        <dbReference type="SAM" id="SignalP"/>
    </source>
</evidence>
<gene>
    <name evidence="2" type="ORF">RDB_LOCUS23693</name>
</gene>
<accession>A0A8H3ANT6</accession>
<feature type="chain" id="PRO_5034319444" description="Secreted protein" evidence="1">
    <location>
        <begin position="20"/>
        <end position="222"/>
    </location>
</feature>
<protein>
    <recommendedName>
        <fullName evidence="4">Secreted protein</fullName>
    </recommendedName>
</protein>